<organism evidence="1 2">
    <name type="scientific">Mammaliicoccus sciuri</name>
    <name type="common">Staphylococcus sciuri</name>
    <dbReference type="NCBI Taxonomy" id="1296"/>
    <lineage>
        <taxon>Bacteria</taxon>
        <taxon>Bacillati</taxon>
        <taxon>Bacillota</taxon>
        <taxon>Bacilli</taxon>
        <taxon>Bacillales</taxon>
        <taxon>Staphylococcaceae</taxon>
        <taxon>Mammaliicoccus</taxon>
    </lineage>
</organism>
<dbReference type="EMBL" id="JANILD010000009">
    <property type="protein sequence ID" value="MCQ9304959.1"/>
    <property type="molecule type" value="Genomic_DNA"/>
</dbReference>
<sequence length="230" mass="27460">MEQYIEETIERLLTSDLTNTKISKDTGITRSVILRLRNGTQSIGNMKYENIKKLYDYQYEKEKMEESDIISYQNAMRSIGHIDDYKKKYQNLSRMNANVNMQINWLLREIENETDDKIIRLYLSRIQMFSELLKEHTREQETDLNIDRTAVFVTTRKEIKKIKIGNDMIENTKFINELNEIIDNYTKVTPKQRTKRTIILDKMDIKNAKLQEALRSILDDEVYGYTEYTL</sequence>
<evidence type="ECO:0000313" key="2">
    <source>
        <dbReference type="Proteomes" id="UP001204068"/>
    </source>
</evidence>
<dbReference type="Proteomes" id="UP001204068">
    <property type="component" value="Unassembled WGS sequence"/>
</dbReference>
<accession>A0AAW5LTQ8</accession>
<proteinExistence type="predicted"/>
<gene>
    <name evidence="1" type="ORF">NQ032_15215</name>
</gene>
<name>A0AAW5LTQ8_MAMSC</name>
<protein>
    <submittedName>
        <fullName evidence="1">Uncharacterized protein</fullName>
    </submittedName>
</protein>
<reference evidence="1" key="1">
    <citation type="submission" date="2022-07" db="EMBL/GenBank/DDBJ databases">
        <title>Bacterial species isolated from the porcine tonsil microbiota.</title>
        <authorList>
            <person name="Oliveira I.M.F."/>
        </authorList>
    </citation>
    <scope>NUCLEOTIDE SEQUENCE</scope>
    <source>
        <strain evidence="1">8QC2O2</strain>
    </source>
</reference>
<dbReference type="AlphaFoldDB" id="A0AAW5LTQ8"/>
<comment type="caution">
    <text evidence="1">The sequence shown here is derived from an EMBL/GenBank/DDBJ whole genome shotgun (WGS) entry which is preliminary data.</text>
</comment>
<dbReference type="RefSeq" id="WP_257099610.1">
    <property type="nucleotide sequence ID" value="NZ_JANILD010000009.1"/>
</dbReference>
<evidence type="ECO:0000313" key="1">
    <source>
        <dbReference type="EMBL" id="MCQ9304959.1"/>
    </source>
</evidence>